<proteinExistence type="predicted"/>
<dbReference type="EMBL" id="JBHSZG010000002">
    <property type="protein sequence ID" value="MFC7137612.1"/>
    <property type="molecule type" value="Genomic_DNA"/>
</dbReference>
<dbReference type="InterPro" id="IPR009003">
    <property type="entry name" value="Peptidase_S1_PA"/>
</dbReference>
<sequence length="147" mass="15685">MLTTPSVFSTRFISVAEGFNRAKNSNVSAGFGFAADDGGYAGVTITGTFARDELVDKTERGDSFTVRGRTTGISSGTLTDLRENSEGRIRIIGDAPTEGGDSGGPWYAEDSYGYTYAVAIHNGYFPNSGSKYSTAMVHAEDYLTFTL</sequence>
<comment type="caution">
    <text evidence="1">The sequence shown here is derived from an EMBL/GenBank/DDBJ whole genome shotgun (WGS) entry which is preliminary data.</text>
</comment>
<evidence type="ECO:0000313" key="2">
    <source>
        <dbReference type="Proteomes" id="UP001596368"/>
    </source>
</evidence>
<evidence type="ECO:0000313" key="1">
    <source>
        <dbReference type="EMBL" id="MFC7137612.1"/>
    </source>
</evidence>
<name>A0ABD5XWP9_9EURY</name>
<protein>
    <recommendedName>
        <fullName evidence="3">Trypsin</fullName>
    </recommendedName>
</protein>
<organism evidence="1 2">
    <name type="scientific">Halobaculum litoreum</name>
    <dbReference type="NCBI Taxonomy" id="3031998"/>
    <lineage>
        <taxon>Archaea</taxon>
        <taxon>Methanobacteriati</taxon>
        <taxon>Methanobacteriota</taxon>
        <taxon>Stenosarchaea group</taxon>
        <taxon>Halobacteria</taxon>
        <taxon>Halobacteriales</taxon>
        <taxon>Haloferacaceae</taxon>
        <taxon>Halobaculum</taxon>
    </lineage>
</organism>
<dbReference type="InterPro" id="IPR043504">
    <property type="entry name" value="Peptidase_S1_PA_chymotrypsin"/>
</dbReference>
<dbReference type="SUPFAM" id="SSF50494">
    <property type="entry name" value="Trypsin-like serine proteases"/>
    <property type="match status" value="1"/>
</dbReference>
<dbReference type="AlphaFoldDB" id="A0ABD5XWP9"/>
<evidence type="ECO:0008006" key="3">
    <source>
        <dbReference type="Google" id="ProtNLM"/>
    </source>
</evidence>
<dbReference type="Proteomes" id="UP001596368">
    <property type="component" value="Unassembled WGS sequence"/>
</dbReference>
<reference evidence="1 2" key="1">
    <citation type="journal article" date="2019" name="Int. J. Syst. Evol. Microbiol.">
        <title>The Global Catalogue of Microorganisms (GCM) 10K type strain sequencing project: providing services to taxonomists for standard genome sequencing and annotation.</title>
        <authorList>
            <consortium name="The Broad Institute Genomics Platform"/>
            <consortium name="The Broad Institute Genome Sequencing Center for Infectious Disease"/>
            <person name="Wu L."/>
            <person name="Ma J."/>
        </authorList>
    </citation>
    <scope>NUCLEOTIDE SEQUENCE [LARGE SCALE GENOMIC DNA]</scope>
    <source>
        <strain evidence="1 2">DT92</strain>
    </source>
</reference>
<accession>A0ABD5XWP9</accession>
<keyword evidence="2" id="KW-1185">Reference proteome</keyword>
<gene>
    <name evidence="1" type="ORF">ACFQRB_16465</name>
</gene>
<dbReference type="Gene3D" id="2.40.10.10">
    <property type="entry name" value="Trypsin-like serine proteases"/>
    <property type="match status" value="1"/>
</dbReference>
<dbReference type="RefSeq" id="WP_284014796.1">
    <property type="nucleotide sequence ID" value="NZ_CP126157.1"/>
</dbReference>
<dbReference type="GeneID" id="81123560"/>